<feature type="transmembrane region" description="Helical" evidence="1">
    <location>
        <begin position="143"/>
        <end position="162"/>
    </location>
</feature>
<evidence type="ECO:0000313" key="2">
    <source>
        <dbReference type="EMBL" id="MDR7274409.1"/>
    </source>
</evidence>
<sequence>MDLLADVSLVLAGTLTALIAGLFFSFSFVTNRGLGRLGDTGYLRAMQSINVAIVNPVFLVAFLGPLVLLPLALILRLQDGWSTVGSLLLAASLLYIVGGFGITVGANIPLNNRLDAVDLATTTDAEAGTVRRWFEQPWARWHALRTVATTLTVALVLIAALMS</sequence>
<reference evidence="2" key="1">
    <citation type="submission" date="2023-07" db="EMBL/GenBank/DDBJ databases">
        <title>Sequencing the genomes of 1000 actinobacteria strains.</title>
        <authorList>
            <person name="Klenk H.-P."/>
        </authorList>
    </citation>
    <scope>NUCLEOTIDE SEQUENCE</scope>
    <source>
        <strain evidence="2">DSM 44707</strain>
    </source>
</reference>
<name>A0AAE4C934_9ACTN</name>
<dbReference type="RefSeq" id="WP_310364084.1">
    <property type="nucleotide sequence ID" value="NZ_JAVDYB010000001.1"/>
</dbReference>
<dbReference type="Proteomes" id="UP001183643">
    <property type="component" value="Unassembled WGS sequence"/>
</dbReference>
<gene>
    <name evidence="2" type="ORF">J2S41_001187</name>
</gene>
<keyword evidence="1" id="KW-0472">Membrane</keyword>
<evidence type="ECO:0000313" key="3">
    <source>
        <dbReference type="Proteomes" id="UP001183643"/>
    </source>
</evidence>
<protein>
    <submittedName>
        <fullName evidence="2">Membrane protein</fullName>
    </submittedName>
</protein>
<keyword evidence="1" id="KW-0812">Transmembrane</keyword>
<dbReference type="EMBL" id="JAVDYB010000001">
    <property type="protein sequence ID" value="MDR7274409.1"/>
    <property type="molecule type" value="Genomic_DNA"/>
</dbReference>
<proteinExistence type="predicted"/>
<keyword evidence="1" id="KW-1133">Transmembrane helix</keyword>
<keyword evidence="3" id="KW-1185">Reference proteome</keyword>
<dbReference type="AlphaFoldDB" id="A0AAE4C934"/>
<dbReference type="Pfam" id="PF08592">
    <property type="entry name" value="Anthrone_oxy"/>
    <property type="match status" value="1"/>
</dbReference>
<feature type="transmembrane region" description="Helical" evidence="1">
    <location>
        <begin position="7"/>
        <end position="29"/>
    </location>
</feature>
<organism evidence="2 3">
    <name type="scientific">Catenuloplanes atrovinosus</name>
    <dbReference type="NCBI Taxonomy" id="137266"/>
    <lineage>
        <taxon>Bacteria</taxon>
        <taxon>Bacillati</taxon>
        <taxon>Actinomycetota</taxon>
        <taxon>Actinomycetes</taxon>
        <taxon>Micromonosporales</taxon>
        <taxon>Micromonosporaceae</taxon>
        <taxon>Catenuloplanes</taxon>
    </lineage>
</organism>
<feature type="transmembrane region" description="Helical" evidence="1">
    <location>
        <begin position="49"/>
        <end position="75"/>
    </location>
</feature>
<comment type="caution">
    <text evidence="2">The sequence shown here is derived from an EMBL/GenBank/DDBJ whole genome shotgun (WGS) entry which is preliminary data.</text>
</comment>
<dbReference type="InterPro" id="IPR013901">
    <property type="entry name" value="Anthrone_oxy"/>
</dbReference>
<accession>A0AAE4C934</accession>
<feature type="transmembrane region" description="Helical" evidence="1">
    <location>
        <begin position="87"/>
        <end position="108"/>
    </location>
</feature>
<evidence type="ECO:0000256" key="1">
    <source>
        <dbReference type="SAM" id="Phobius"/>
    </source>
</evidence>